<evidence type="ECO:0000256" key="13">
    <source>
        <dbReference type="PROSITE-ProRule" id="PRU00409"/>
    </source>
</evidence>
<keyword evidence="8 13" id="KW-0067">ATP-binding</keyword>
<comment type="pathway">
    <text evidence="3 12">Purine metabolism; IMP biosynthesis via de novo pathway; N(1)-(5-phospho-D-ribosyl)glycinamide from 5-phospho-alpha-D-ribose 1-diphosphate: step 2/2.</text>
</comment>
<feature type="domain" description="ATP-grasp" evidence="14">
    <location>
        <begin position="109"/>
        <end position="311"/>
    </location>
</feature>
<evidence type="ECO:0000256" key="7">
    <source>
        <dbReference type="ARBA" id="ARBA00022755"/>
    </source>
</evidence>
<evidence type="ECO:0000256" key="5">
    <source>
        <dbReference type="ARBA" id="ARBA00022598"/>
    </source>
</evidence>
<evidence type="ECO:0000256" key="11">
    <source>
        <dbReference type="ARBA" id="ARBA00042864"/>
    </source>
</evidence>
<dbReference type="HOGENOM" id="CLU_027420_3_1_11"/>
<dbReference type="PROSITE" id="PS50975">
    <property type="entry name" value="ATP_GRASP"/>
    <property type="match status" value="1"/>
</dbReference>
<name>D3FAH1_CONWI</name>
<comment type="catalytic activity">
    <reaction evidence="12">
        <text>5-phospho-beta-D-ribosylamine + glycine + ATP = N(1)-(5-phospho-beta-D-ribosyl)glycinamide + ADP + phosphate + H(+)</text>
        <dbReference type="Rhea" id="RHEA:17453"/>
        <dbReference type="ChEBI" id="CHEBI:15378"/>
        <dbReference type="ChEBI" id="CHEBI:30616"/>
        <dbReference type="ChEBI" id="CHEBI:43474"/>
        <dbReference type="ChEBI" id="CHEBI:57305"/>
        <dbReference type="ChEBI" id="CHEBI:58681"/>
        <dbReference type="ChEBI" id="CHEBI:143788"/>
        <dbReference type="ChEBI" id="CHEBI:456216"/>
        <dbReference type="EC" id="6.3.4.13"/>
    </reaction>
</comment>
<dbReference type="EMBL" id="CP001854">
    <property type="protein sequence ID" value="ADB49240.1"/>
    <property type="molecule type" value="Genomic_DNA"/>
</dbReference>
<dbReference type="InterPro" id="IPR020559">
    <property type="entry name" value="PRibGlycinamide_synth_CS"/>
</dbReference>
<dbReference type="GO" id="GO:0046872">
    <property type="term" value="F:metal ion binding"/>
    <property type="evidence" value="ECO:0007669"/>
    <property type="project" value="InterPro"/>
</dbReference>
<dbReference type="InterPro" id="IPR037123">
    <property type="entry name" value="PRibGlycinamide_synth_C_sf"/>
</dbReference>
<comment type="cofactor">
    <cofactor evidence="1">
        <name>Mn(2+)</name>
        <dbReference type="ChEBI" id="CHEBI:29035"/>
    </cofactor>
</comment>
<dbReference type="GO" id="GO:0005524">
    <property type="term" value="F:ATP binding"/>
    <property type="evidence" value="ECO:0007669"/>
    <property type="project" value="UniProtKB-UniRule"/>
</dbReference>
<evidence type="ECO:0000256" key="8">
    <source>
        <dbReference type="ARBA" id="ARBA00022840"/>
    </source>
</evidence>
<sequence>MSQKVLVIGAGGREHAIVRALKRSPQAPELLCAPGNAGIAADARLLDVGVGDVDGLVAAARAEGVALVVVGPEAPLVDGVVDALGAAGIRAFGPVAAGARLEGSKAFSKEIMAAAGVPTAAHTVVTTVEDGMAAIDRYPIVVKADGLAAGKGVIIATSEQEARDALHAFLVEHRHGTERVVVEEHLVGEELSLLALCDGERAIAMAPAQDYKRIFDGDAGPNTGGMGSYSPVPGIDAARAQELCAQVHQPIVDELARRGTPFHGVLYAGLMMTADGVRVLEYNTRFGDPETQAVLPRLRSDLLEVLWKASEPGGLAGVELEWSPETAVTLVLASAGYPESPRTGDEIGGLDAVPDGIEVTHAGTKRRTQDGAIVTAGGRVLNVTALGDDAAAARAAAYAAADSIAFDGRQLRRDIALRAVTQTGSTA</sequence>
<dbReference type="SUPFAM" id="SSF52440">
    <property type="entry name" value="PreATP-grasp domain"/>
    <property type="match status" value="1"/>
</dbReference>
<keyword evidence="7 12" id="KW-0658">Purine biosynthesis</keyword>
<comment type="cofactor">
    <cofactor evidence="2">
        <name>Mg(2+)</name>
        <dbReference type="ChEBI" id="CHEBI:18420"/>
    </cofactor>
</comment>
<evidence type="ECO:0000256" key="2">
    <source>
        <dbReference type="ARBA" id="ARBA00001946"/>
    </source>
</evidence>
<dbReference type="Gene3D" id="3.40.50.20">
    <property type="match status" value="1"/>
</dbReference>
<dbReference type="eggNOG" id="COG0151">
    <property type="taxonomic scope" value="Bacteria"/>
</dbReference>
<dbReference type="Gene3D" id="3.30.470.20">
    <property type="entry name" value="ATP-grasp fold, B domain"/>
    <property type="match status" value="1"/>
</dbReference>
<dbReference type="SUPFAM" id="SSF51246">
    <property type="entry name" value="Rudiment single hybrid motif"/>
    <property type="match status" value="1"/>
</dbReference>
<dbReference type="Gene3D" id="3.90.600.10">
    <property type="entry name" value="Phosphoribosylglycinamide synthetase, C-terminal domain"/>
    <property type="match status" value="1"/>
</dbReference>
<evidence type="ECO:0000256" key="4">
    <source>
        <dbReference type="ARBA" id="ARBA00013255"/>
    </source>
</evidence>
<dbReference type="GO" id="GO:0004637">
    <property type="term" value="F:phosphoribosylamine-glycine ligase activity"/>
    <property type="evidence" value="ECO:0007669"/>
    <property type="project" value="UniProtKB-UniRule"/>
</dbReference>
<dbReference type="NCBIfam" id="TIGR00877">
    <property type="entry name" value="purD"/>
    <property type="match status" value="1"/>
</dbReference>
<dbReference type="PROSITE" id="PS00184">
    <property type="entry name" value="GARS"/>
    <property type="match status" value="1"/>
</dbReference>
<proteinExistence type="inferred from homology"/>
<reference evidence="16" key="2">
    <citation type="submission" date="2010-01" db="EMBL/GenBank/DDBJ databases">
        <title>The complete genome of Conexibacter woesei DSM 14684.</title>
        <authorList>
            <consortium name="US DOE Joint Genome Institute (JGI-PGF)"/>
            <person name="Lucas S."/>
            <person name="Copeland A."/>
            <person name="Lapidus A."/>
            <person name="Glavina del Rio T."/>
            <person name="Dalin E."/>
            <person name="Tice H."/>
            <person name="Bruce D."/>
            <person name="Goodwin L."/>
            <person name="Pitluck S."/>
            <person name="Kyrpides N."/>
            <person name="Mavromatis K."/>
            <person name="Ivanova N."/>
            <person name="Mikhailova N."/>
            <person name="Chertkov O."/>
            <person name="Brettin T."/>
            <person name="Detter J.C."/>
            <person name="Han C."/>
            <person name="Larimer F."/>
            <person name="Land M."/>
            <person name="Hauser L."/>
            <person name="Markowitz V."/>
            <person name="Cheng J.-F."/>
            <person name="Hugenholtz P."/>
            <person name="Woyke T."/>
            <person name="Wu D."/>
            <person name="Pukall R."/>
            <person name="Steenblock K."/>
            <person name="Schneider S."/>
            <person name="Klenk H.-P."/>
            <person name="Eisen J.A."/>
        </authorList>
    </citation>
    <scope>NUCLEOTIDE SEQUENCE [LARGE SCALE GENOMIC DNA]</scope>
    <source>
        <strain evidence="16">DSM 14684 / CIP 108061 / JCM 11494 / NBRC 100937 / ID131577</strain>
    </source>
</reference>
<dbReference type="SUPFAM" id="SSF56059">
    <property type="entry name" value="Glutathione synthetase ATP-binding domain-like"/>
    <property type="match status" value="1"/>
</dbReference>
<evidence type="ECO:0000256" key="6">
    <source>
        <dbReference type="ARBA" id="ARBA00022741"/>
    </source>
</evidence>
<dbReference type="InterPro" id="IPR011761">
    <property type="entry name" value="ATP-grasp"/>
</dbReference>
<dbReference type="InterPro" id="IPR020560">
    <property type="entry name" value="PRibGlycinamide_synth_C-dom"/>
</dbReference>
<evidence type="ECO:0000313" key="15">
    <source>
        <dbReference type="EMBL" id="ADB49240.1"/>
    </source>
</evidence>
<protein>
    <recommendedName>
        <fullName evidence="4 12">Phosphoribosylamine--glycine ligase</fullName>
        <ecNumber evidence="4 12">6.3.4.13</ecNumber>
    </recommendedName>
    <alternativeName>
        <fullName evidence="12">GARS</fullName>
    </alternativeName>
    <alternativeName>
        <fullName evidence="10 12">Glycinamide ribonucleotide synthetase</fullName>
    </alternativeName>
    <alternativeName>
        <fullName evidence="11 12">Phosphoribosylglycinamide synthetase</fullName>
    </alternativeName>
</protein>
<dbReference type="InterPro" id="IPR013815">
    <property type="entry name" value="ATP_grasp_subdomain_1"/>
</dbReference>
<dbReference type="InterPro" id="IPR016185">
    <property type="entry name" value="PreATP-grasp_dom_sf"/>
</dbReference>
<dbReference type="PANTHER" id="PTHR43472:SF1">
    <property type="entry name" value="PHOSPHORIBOSYLAMINE--GLYCINE LIGASE, CHLOROPLASTIC"/>
    <property type="match status" value="1"/>
</dbReference>
<evidence type="ECO:0000313" key="16">
    <source>
        <dbReference type="Proteomes" id="UP000008229"/>
    </source>
</evidence>
<dbReference type="AlphaFoldDB" id="D3FAH1"/>
<dbReference type="InterPro" id="IPR000115">
    <property type="entry name" value="PRibGlycinamide_synth"/>
</dbReference>
<accession>D3FAH1</accession>
<dbReference type="Gene3D" id="3.30.1490.20">
    <property type="entry name" value="ATP-grasp fold, A domain"/>
    <property type="match status" value="1"/>
</dbReference>
<keyword evidence="16" id="KW-1185">Reference proteome</keyword>
<dbReference type="Pfam" id="PF02843">
    <property type="entry name" value="GARS_C"/>
    <property type="match status" value="1"/>
</dbReference>
<dbReference type="Pfam" id="PF01071">
    <property type="entry name" value="GARS_A"/>
    <property type="match status" value="1"/>
</dbReference>
<dbReference type="OrthoDB" id="9807240at2"/>
<dbReference type="KEGG" id="cwo:Cwoe_0807"/>
<dbReference type="SMART" id="SM01209">
    <property type="entry name" value="GARS_A"/>
    <property type="match status" value="1"/>
</dbReference>
<dbReference type="InterPro" id="IPR011054">
    <property type="entry name" value="Rudment_hybrid_motif"/>
</dbReference>
<evidence type="ECO:0000256" key="3">
    <source>
        <dbReference type="ARBA" id="ARBA00005174"/>
    </source>
</evidence>
<dbReference type="Proteomes" id="UP000008229">
    <property type="component" value="Chromosome"/>
</dbReference>
<keyword evidence="5 12" id="KW-0436">Ligase</keyword>
<dbReference type="PANTHER" id="PTHR43472">
    <property type="entry name" value="PHOSPHORIBOSYLAMINE--GLYCINE LIGASE"/>
    <property type="match status" value="1"/>
</dbReference>
<comment type="similarity">
    <text evidence="9 12">Belongs to the GARS family.</text>
</comment>
<dbReference type="GO" id="GO:0009113">
    <property type="term" value="P:purine nucleobase biosynthetic process"/>
    <property type="evidence" value="ECO:0007669"/>
    <property type="project" value="InterPro"/>
</dbReference>
<evidence type="ECO:0000256" key="1">
    <source>
        <dbReference type="ARBA" id="ARBA00001936"/>
    </source>
</evidence>
<reference evidence="15 16" key="1">
    <citation type="journal article" date="2010" name="Stand. Genomic Sci.">
        <title>Complete genome sequence of Conexibacter woesei type strain (ID131577).</title>
        <authorList>
            <person name="Pukall R."/>
            <person name="Lapidus A."/>
            <person name="Glavina Del Rio T."/>
            <person name="Copeland A."/>
            <person name="Tice H."/>
            <person name="Cheng J.-F."/>
            <person name="Lucas S."/>
            <person name="Chen F."/>
            <person name="Nolan M."/>
            <person name="Bruce D."/>
            <person name="Goodwin L."/>
            <person name="Pitluck S."/>
            <person name="Mavromatis K."/>
            <person name="Ivanova N."/>
            <person name="Ovchinnikova G."/>
            <person name="Pati A."/>
            <person name="Chen A."/>
            <person name="Palaniappan K."/>
            <person name="Land M."/>
            <person name="Hauser L."/>
            <person name="Chang Y.-J."/>
            <person name="Jeffries C.D."/>
            <person name="Chain P."/>
            <person name="Meincke L."/>
            <person name="Sims D."/>
            <person name="Brettin T."/>
            <person name="Detter J.C."/>
            <person name="Rohde M."/>
            <person name="Goeker M."/>
            <person name="Bristow J."/>
            <person name="Eisen J.A."/>
            <person name="Markowitz V."/>
            <person name="Kyrpides N.C."/>
            <person name="Klenk H.-P."/>
            <person name="Hugenholtz P."/>
        </authorList>
    </citation>
    <scope>NUCLEOTIDE SEQUENCE [LARGE SCALE GENOMIC DNA]</scope>
    <source>
        <strain evidence="16">DSM 14684 / CIP 108061 / JCM 11494 / NBRC 100937 / ID131577</strain>
    </source>
</reference>
<dbReference type="GO" id="GO:0006189">
    <property type="term" value="P:'de novo' IMP biosynthetic process"/>
    <property type="evidence" value="ECO:0007669"/>
    <property type="project" value="UniProtKB-UniRule"/>
</dbReference>
<organism evidence="15 16">
    <name type="scientific">Conexibacter woesei (strain DSM 14684 / CCUG 47730 / CIP 108061 / JCM 11494 / NBRC 100937 / ID131577)</name>
    <dbReference type="NCBI Taxonomy" id="469383"/>
    <lineage>
        <taxon>Bacteria</taxon>
        <taxon>Bacillati</taxon>
        <taxon>Actinomycetota</taxon>
        <taxon>Thermoleophilia</taxon>
        <taxon>Solirubrobacterales</taxon>
        <taxon>Conexibacteraceae</taxon>
        <taxon>Conexibacter</taxon>
    </lineage>
</organism>
<dbReference type="STRING" id="469383.Cwoe_0807"/>
<dbReference type="Pfam" id="PF02844">
    <property type="entry name" value="GARS_N"/>
    <property type="match status" value="1"/>
</dbReference>
<evidence type="ECO:0000256" key="10">
    <source>
        <dbReference type="ARBA" id="ARBA00042242"/>
    </source>
</evidence>
<dbReference type="HAMAP" id="MF_00138">
    <property type="entry name" value="GARS"/>
    <property type="match status" value="1"/>
</dbReference>
<dbReference type="RefSeq" id="WP_012932293.1">
    <property type="nucleotide sequence ID" value="NC_013739.1"/>
</dbReference>
<keyword evidence="6 13" id="KW-0547">Nucleotide-binding</keyword>
<gene>
    <name evidence="12" type="primary">purD</name>
    <name evidence="15" type="ordered locus">Cwoe_0807</name>
</gene>
<dbReference type="InterPro" id="IPR020561">
    <property type="entry name" value="PRibGlycinamid_synth_ATP-grasp"/>
</dbReference>
<dbReference type="InterPro" id="IPR020562">
    <property type="entry name" value="PRibGlycinamide_synth_N"/>
</dbReference>
<dbReference type="EC" id="6.3.4.13" evidence="4 12"/>
<dbReference type="SMART" id="SM01210">
    <property type="entry name" value="GARS_C"/>
    <property type="match status" value="1"/>
</dbReference>
<evidence type="ECO:0000256" key="12">
    <source>
        <dbReference type="HAMAP-Rule" id="MF_00138"/>
    </source>
</evidence>
<evidence type="ECO:0000259" key="14">
    <source>
        <dbReference type="PROSITE" id="PS50975"/>
    </source>
</evidence>
<dbReference type="UniPathway" id="UPA00074">
    <property type="reaction ID" value="UER00125"/>
</dbReference>
<evidence type="ECO:0000256" key="9">
    <source>
        <dbReference type="ARBA" id="ARBA00038345"/>
    </source>
</evidence>